<evidence type="ECO:0000259" key="2">
    <source>
        <dbReference type="Pfam" id="PF02225"/>
    </source>
</evidence>
<feature type="signal peptide" evidence="1">
    <location>
        <begin position="1"/>
        <end position="17"/>
    </location>
</feature>
<keyword evidence="4" id="KW-0031">Aminopeptidase</keyword>
<accession>A0A857JLX5</accession>
<dbReference type="InterPro" id="IPR046450">
    <property type="entry name" value="PA_dom_sf"/>
</dbReference>
<keyword evidence="5" id="KW-1185">Reference proteome</keyword>
<keyword evidence="1" id="KW-0732">Signal</keyword>
<dbReference type="PANTHER" id="PTHR12147">
    <property type="entry name" value="METALLOPEPTIDASE M28 FAMILY MEMBER"/>
    <property type="match status" value="1"/>
</dbReference>
<dbReference type="PROSITE" id="PS51257">
    <property type="entry name" value="PROKAR_LIPOPROTEIN"/>
    <property type="match status" value="1"/>
</dbReference>
<dbReference type="CDD" id="cd04820">
    <property type="entry name" value="PA_M28_1_1"/>
    <property type="match status" value="1"/>
</dbReference>
<name>A0A857JLX5_9ALTE</name>
<dbReference type="InterPro" id="IPR007484">
    <property type="entry name" value="Peptidase_M28"/>
</dbReference>
<dbReference type="Pfam" id="PF02225">
    <property type="entry name" value="PA"/>
    <property type="match status" value="1"/>
</dbReference>
<dbReference type="OrthoDB" id="9778250at2"/>
<sequence length="552" mass="60264">MRRIMYLGMLSAGLVLAGCQSTSQNANADKNDSQSVHADAQRIKSHLRFLSDDLLEGRDTGARGHEIASLYIASELEGYGLTPAGDDGSFLQRAPFRQASLDQASPSFVLETAKGKVELAYPKQYITSASPVSELANVKGQLVFAGYGIVAPELGHDDYADLDVKGKVVVVLSGKPASFPSEEGAHFGSTNEKKRHAAQHGAIGYITITTPTAEKVRPYQNLLNYIHTPTVRWLDKNGQPANVYPALKNSAYLSKEAAELLFANADMNLEQIYQLLEEDKSPKGFSLPVSIDFSKRSEHKTISSPNVAAILEGSDPSLKNEYIVYSAHSDHIGIAKTVKKDKINNGAMDNASGTSVLLETARLFSQMPERPKRSILFVAVTAEEKGLLGSDYFAQNPTVAKDAMVANVNLDMPILTYEFNDVIAFGADHSDLKESVSLAAEKIGLTLSPDPWPEQALFTRSDHYSFVKQGVPSVFLVPGLQSADPAVDGSKKFGEFLATNYHKPGDDFNQPFNWKAATKFAEVNYYIGLTLANQEERSRWNEGDFFGDTFSN</sequence>
<feature type="chain" id="PRO_5032723759" evidence="1">
    <location>
        <begin position="18"/>
        <end position="552"/>
    </location>
</feature>
<evidence type="ECO:0000313" key="5">
    <source>
        <dbReference type="Proteomes" id="UP000464524"/>
    </source>
</evidence>
<dbReference type="SUPFAM" id="SSF52025">
    <property type="entry name" value="PA domain"/>
    <property type="match status" value="1"/>
</dbReference>
<dbReference type="InterPro" id="IPR003137">
    <property type="entry name" value="PA_domain"/>
</dbReference>
<dbReference type="GO" id="GO:0004177">
    <property type="term" value="F:aminopeptidase activity"/>
    <property type="evidence" value="ECO:0007669"/>
    <property type="project" value="UniProtKB-KW"/>
</dbReference>
<reference evidence="4 5" key="1">
    <citation type="submission" date="2019-12" db="EMBL/GenBank/DDBJ databases">
        <title>Genome sequencing and assembly of endphytes of Porphyra tenera.</title>
        <authorList>
            <person name="Park J.M."/>
            <person name="Shin R."/>
            <person name="Jo S.H."/>
        </authorList>
    </citation>
    <scope>NUCLEOTIDE SEQUENCE [LARGE SCALE GENOMIC DNA]</scope>
    <source>
        <strain evidence="4 5">GPM4</strain>
    </source>
</reference>
<dbReference type="RefSeq" id="WP_160180323.1">
    <property type="nucleotide sequence ID" value="NZ_CP047656.1"/>
</dbReference>
<dbReference type="EC" id="3.4.11.10" evidence="4"/>
<keyword evidence="4" id="KW-0645">Protease</keyword>
<keyword evidence="4" id="KW-0378">Hydrolase</keyword>
<feature type="domain" description="PA" evidence="2">
    <location>
        <begin position="138"/>
        <end position="212"/>
    </location>
</feature>
<dbReference type="AlphaFoldDB" id="A0A857JLX5"/>
<feature type="domain" description="Peptidase M28" evidence="3">
    <location>
        <begin position="306"/>
        <end position="525"/>
    </location>
</feature>
<dbReference type="Proteomes" id="UP000464524">
    <property type="component" value="Chromosome"/>
</dbReference>
<dbReference type="KEGG" id="pmes:FX988_02570"/>
<dbReference type="EMBL" id="CP047656">
    <property type="protein sequence ID" value="QHJ12318.1"/>
    <property type="molecule type" value="Genomic_DNA"/>
</dbReference>
<dbReference type="Pfam" id="PF04389">
    <property type="entry name" value="Peptidase_M28"/>
    <property type="match status" value="1"/>
</dbReference>
<dbReference type="GO" id="GO:0006508">
    <property type="term" value="P:proteolysis"/>
    <property type="evidence" value="ECO:0007669"/>
    <property type="project" value="InterPro"/>
</dbReference>
<dbReference type="GO" id="GO:0008235">
    <property type="term" value="F:metalloexopeptidase activity"/>
    <property type="evidence" value="ECO:0007669"/>
    <property type="project" value="InterPro"/>
</dbReference>
<dbReference type="SUPFAM" id="SSF53187">
    <property type="entry name" value="Zn-dependent exopeptidases"/>
    <property type="match status" value="1"/>
</dbReference>
<protein>
    <submittedName>
        <fullName evidence="4">Bacterial leucyl aminopeptidase</fullName>
        <ecNumber evidence="4">3.4.11.10</ecNumber>
    </submittedName>
</protein>
<evidence type="ECO:0000256" key="1">
    <source>
        <dbReference type="SAM" id="SignalP"/>
    </source>
</evidence>
<dbReference type="InterPro" id="IPR045175">
    <property type="entry name" value="M28_fam"/>
</dbReference>
<organism evidence="4 5">
    <name type="scientific">Paraglaciecola mesophila</name>
    <dbReference type="NCBI Taxonomy" id="197222"/>
    <lineage>
        <taxon>Bacteria</taxon>
        <taxon>Pseudomonadati</taxon>
        <taxon>Pseudomonadota</taxon>
        <taxon>Gammaproteobacteria</taxon>
        <taxon>Alteromonadales</taxon>
        <taxon>Alteromonadaceae</taxon>
        <taxon>Paraglaciecola</taxon>
    </lineage>
</organism>
<dbReference type="Gene3D" id="3.40.630.10">
    <property type="entry name" value="Zn peptidases"/>
    <property type="match status" value="1"/>
</dbReference>
<proteinExistence type="predicted"/>
<evidence type="ECO:0000259" key="3">
    <source>
        <dbReference type="Pfam" id="PF04389"/>
    </source>
</evidence>
<dbReference type="PANTHER" id="PTHR12147:SF26">
    <property type="entry name" value="PEPTIDASE M28 DOMAIN-CONTAINING PROTEIN"/>
    <property type="match status" value="1"/>
</dbReference>
<gene>
    <name evidence="4" type="ORF">FX988_02570</name>
</gene>
<dbReference type="Gene3D" id="3.50.30.30">
    <property type="match status" value="1"/>
</dbReference>
<evidence type="ECO:0000313" key="4">
    <source>
        <dbReference type="EMBL" id="QHJ12318.1"/>
    </source>
</evidence>